<evidence type="ECO:0000256" key="1">
    <source>
        <dbReference type="SAM" id="MobiDB-lite"/>
    </source>
</evidence>
<feature type="compositionally biased region" description="Low complexity" evidence="1">
    <location>
        <begin position="11"/>
        <end position="23"/>
    </location>
</feature>
<gene>
    <name evidence="2" type="ORF">AVDCRST_MAG07-3437</name>
</gene>
<dbReference type="AlphaFoldDB" id="A0A6J4MDM4"/>
<feature type="non-terminal residue" evidence="2">
    <location>
        <position position="1"/>
    </location>
</feature>
<feature type="compositionally biased region" description="Pro residues" evidence="1">
    <location>
        <begin position="1"/>
        <end position="10"/>
    </location>
</feature>
<organism evidence="2">
    <name type="scientific">uncultured Frankineae bacterium</name>
    <dbReference type="NCBI Taxonomy" id="437475"/>
    <lineage>
        <taxon>Bacteria</taxon>
        <taxon>Bacillati</taxon>
        <taxon>Actinomycetota</taxon>
        <taxon>Actinomycetes</taxon>
        <taxon>Frankiales</taxon>
        <taxon>environmental samples</taxon>
    </lineage>
</organism>
<proteinExistence type="predicted"/>
<feature type="non-terminal residue" evidence="2">
    <location>
        <position position="101"/>
    </location>
</feature>
<feature type="region of interest" description="Disordered" evidence="1">
    <location>
        <begin position="1"/>
        <end position="50"/>
    </location>
</feature>
<feature type="region of interest" description="Disordered" evidence="1">
    <location>
        <begin position="81"/>
        <end position="101"/>
    </location>
</feature>
<feature type="compositionally biased region" description="Basic residues" evidence="1">
    <location>
        <begin position="90"/>
        <end position="101"/>
    </location>
</feature>
<evidence type="ECO:0000313" key="2">
    <source>
        <dbReference type="EMBL" id="CAA9356849.1"/>
    </source>
</evidence>
<accession>A0A6J4MDM4</accession>
<protein>
    <submittedName>
        <fullName evidence="2">Transcription_WhiD</fullName>
    </submittedName>
</protein>
<name>A0A6J4MDM4_9ACTN</name>
<sequence>DRHLPPPRSPVGPVGVAAARGLPRQGHRSVLPPGGRAGTSSGQPGGGRQGCLCNVSGDAAVPGARPGLPGAVRRLGWAVGARARGGPRPGRARHLGRRRLL</sequence>
<reference evidence="2" key="1">
    <citation type="submission" date="2020-02" db="EMBL/GenBank/DDBJ databases">
        <authorList>
            <person name="Meier V. D."/>
        </authorList>
    </citation>
    <scope>NUCLEOTIDE SEQUENCE</scope>
    <source>
        <strain evidence="2">AVDCRST_MAG07</strain>
    </source>
</reference>
<dbReference type="EMBL" id="CADCUB010000164">
    <property type="protein sequence ID" value="CAA9356849.1"/>
    <property type="molecule type" value="Genomic_DNA"/>
</dbReference>